<reference evidence="3 4" key="1">
    <citation type="submission" date="2019-01" db="EMBL/GenBank/DDBJ databases">
        <authorList>
            <person name="Deng T."/>
        </authorList>
    </citation>
    <scope>NUCLEOTIDE SEQUENCE [LARGE SCALE GENOMIC DNA]</scope>
    <source>
        <strain evidence="3 4">F8825</strain>
    </source>
</reference>
<accession>A0A4Q2TW71</accession>
<proteinExistence type="inferred from homology"/>
<organism evidence="3 4">
    <name type="scientific">Ciceribacter ferrooxidans</name>
    <dbReference type="NCBI Taxonomy" id="2509717"/>
    <lineage>
        <taxon>Bacteria</taxon>
        <taxon>Pseudomonadati</taxon>
        <taxon>Pseudomonadota</taxon>
        <taxon>Alphaproteobacteria</taxon>
        <taxon>Hyphomicrobiales</taxon>
        <taxon>Rhizobiaceae</taxon>
        <taxon>Ciceribacter</taxon>
    </lineage>
</organism>
<evidence type="ECO:0000256" key="2">
    <source>
        <dbReference type="RuleBase" id="RU362080"/>
    </source>
</evidence>
<dbReference type="Pfam" id="PF02604">
    <property type="entry name" value="PhdYeFM_antitox"/>
    <property type="match status" value="1"/>
</dbReference>
<dbReference type="Proteomes" id="UP000291088">
    <property type="component" value="Unassembled WGS sequence"/>
</dbReference>
<name>A0A4Q2TW71_9HYPH</name>
<comment type="function">
    <text evidence="2">Antitoxin component of a type II toxin-antitoxin (TA) system.</text>
</comment>
<evidence type="ECO:0000313" key="4">
    <source>
        <dbReference type="Proteomes" id="UP000291088"/>
    </source>
</evidence>
<comment type="caution">
    <text evidence="3">The sequence shown here is derived from an EMBL/GenBank/DDBJ whole genome shotgun (WGS) entry which is preliminary data.</text>
</comment>
<keyword evidence="4" id="KW-1185">Reference proteome</keyword>
<evidence type="ECO:0000256" key="1">
    <source>
        <dbReference type="ARBA" id="ARBA00009981"/>
    </source>
</evidence>
<comment type="similarity">
    <text evidence="1 2">Belongs to the phD/YefM antitoxin family.</text>
</comment>
<gene>
    <name evidence="3" type="ORF">EUU22_03640</name>
</gene>
<dbReference type="Gene3D" id="3.40.1620.10">
    <property type="entry name" value="YefM-like domain"/>
    <property type="match status" value="1"/>
</dbReference>
<dbReference type="NCBIfam" id="TIGR01552">
    <property type="entry name" value="phd_fam"/>
    <property type="match status" value="1"/>
</dbReference>
<evidence type="ECO:0000313" key="3">
    <source>
        <dbReference type="EMBL" id="RYC23201.1"/>
    </source>
</evidence>
<dbReference type="RefSeq" id="WP_129330737.1">
    <property type="nucleotide sequence ID" value="NZ_SDVB01000106.1"/>
</dbReference>
<sequence length="86" mass="9689">MRQFTTRDLSKDIGDVTAAVGREPVVLTRHGKPRFVLMSYEHYEKMRAGGDPRRGHRASEMPEENKQLFAAAIDRLANGEGYDADP</sequence>
<dbReference type="OrthoDB" id="165038at2"/>
<dbReference type="InterPro" id="IPR006442">
    <property type="entry name" value="Antitoxin_Phd/YefM"/>
</dbReference>
<dbReference type="InterPro" id="IPR036165">
    <property type="entry name" value="YefM-like_sf"/>
</dbReference>
<dbReference type="AlphaFoldDB" id="A0A4Q2TW71"/>
<dbReference type="SUPFAM" id="SSF143120">
    <property type="entry name" value="YefM-like"/>
    <property type="match status" value="1"/>
</dbReference>
<protein>
    <recommendedName>
        <fullName evidence="2">Antitoxin</fullName>
    </recommendedName>
</protein>
<dbReference type="EMBL" id="SDVB01000106">
    <property type="protein sequence ID" value="RYC23201.1"/>
    <property type="molecule type" value="Genomic_DNA"/>
</dbReference>